<dbReference type="PANTHER" id="PTHR10344:SF4">
    <property type="entry name" value="UMP-CMP KINASE 2, MITOCHONDRIAL"/>
    <property type="match status" value="1"/>
</dbReference>
<dbReference type="Gene3D" id="3.40.50.300">
    <property type="entry name" value="P-loop containing nucleotide triphosphate hydrolases"/>
    <property type="match status" value="1"/>
</dbReference>
<dbReference type="GO" id="GO:0005524">
    <property type="term" value="F:ATP binding"/>
    <property type="evidence" value="ECO:0007669"/>
    <property type="project" value="UniProtKB-UniRule"/>
</dbReference>
<dbReference type="KEGG" id="aaeo:BJI67_07695"/>
<keyword evidence="4 12" id="KW-0808">Transferase</keyword>
<evidence type="ECO:0000256" key="9">
    <source>
        <dbReference type="ARBA" id="ARBA00029962"/>
    </source>
</evidence>
<evidence type="ECO:0000259" key="13">
    <source>
        <dbReference type="Pfam" id="PF02223"/>
    </source>
</evidence>
<evidence type="ECO:0000256" key="1">
    <source>
        <dbReference type="ARBA" id="ARBA00009776"/>
    </source>
</evidence>
<evidence type="ECO:0000256" key="10">
    <source>
        <dbReference type="ARBA" id="ARBA00048743"/>
    </source>
</evidence>
<comment type="similarity">
    <text evidence="1 12">Belongs to the thymidylate kinase family.</text>
</comment>
<keyword evidence="6 12" id="KW-0547">Nucleotide-binding</keyword>
<organism evidence="14 15">
    <name type="scientific">Acidihalobacter aeolianus</name>
    <dbReference type="NCBI Taxonomy" id="2792603"/>
    <lineage>
        <taxon>Bacteria</taxon>
        <taxon>Pseudomonadati</taxon>
        <taxon>Pseudomonadota</taxon>
        <taxon>Gammaproteobacteria</taxon>
        <taxon>Chromatiales</taxon>
        <taxon>Ectothiorhodospiraceae</taxon>
        <taxon>Acidihalobacter</taxon>
    </lineage>
</organism>
<evidence type="ECO:0000256" key="11">
    <source>
        <dbReference type="ARBA" id="ARBA00057735"/>
    </source>
</evidence>
<feature type="binding site" evidence="12">
    <location>
        <begin position="10"/>
        <end position="17"/>
    </location>
    <ligand>
        <name>ATP</name>
        <dbReference type="ChEBI" id="CHEBI:30616"/>
    </ligand>
</feature>
<dbReference type="NCBIfam" id="TIGR00041">
    <property type="entry name" value="DTMP_kinase"/>
    <property type="match status" value="1"/>
</dbReference>
<accession>A0A1D8K7M1</accession>
<dbReference type="HAMAP" id="MF_00165">
    <property type="entry name" value="Thymidylate_kinase"/>
    <property type="match status" value="1"/>
</dbReference>
<keyword evidence="15" id="KW-1185">Reference proteome</keyword>
<dbReference type="GO" id="GO:0006233">
    <property type="term" value="P:dTDP biosynthetic process"/>
    <property type="evidence" value="ECO:0007669"/>
    <property type="project" value="InterPro"/>
</dbReference>
<keyword evidence="8 12" id="KW-0067">ATP-binding</keyword>
<dbReference type="GO" id="GO:0006235">
    <property type="term" value="P:dTTP biosynthetic process"/>
    <property type="evidence" value="ECO:0007669"/>
    <property type="project" value="UniProtKB-UniRule"/>
</dbReference>
<keyword evidence="7 12" id="KW-0418">Kinase</keyword>
<dbReference type="EC" id="2.7.4.9" evidence="2 12"/>
<evidence type="ECO:0000256" key="5">
    <source>
        <dbReference type="ARBA" id="ARBA00022727"/>
    </source>
</evidence>
<name>A0A1D8K7M1_9GAMM</name>
<protein>
    <recommendedName>
        <fullName evidence="3 12">Thymidylate kinase</fullName>
        <ecNumber evidence="2 12">2.7.4.9</ecNumber>
    </recommendedName>
    <alternativeName>
        <fullName evidence="9 12">dTMP kinase</fullName>
    </alternativeName>
</protein>
<evidence type="ECO:0000313" key="15">
    <source>
        <dbReference type="Proteomes" id="UP000095342"/>
    </source>
</evidence>
<dbReference type="SUPFAM" id="SSF52540">
    <property type="entry name" value="P-loop containing nucleoside triphosphate hydrolases"/>
    <property type="match status" value="1"/>
</dbReference>
<dbReference type="GO" id="GO:0004798">
    <property type="term" value="F:dTMP kinase activity"/>
    <property type="evidence" value="ECO:0007669"/>
    <property type="project" value="UniProtKB-UniRule"/>
</dbReference>
<dbReference type="InterPro" id="IPR027417">
    <property type="entry name" value="P-loop_NTPase"/>
</dbReference>
<comment type="function">
    <text evidence="11 12">Phosphorylation of dTMP to form dTDP in both de novo and salvage pathways of dTTP synthesis.</text>
</comment>
<comment type="catalytic activity">
    <reaction evidence="10 12">
        <text>dTMP + ATP = dTDP + ADP</text>
        <dbReference type="Rhea" id="RHEA:13517"/>
        <dbReference type="ChEBI" id="CHEBI:30616"/>
        <dbReference type="ChEBI" id="CHEBI:58369"/>
        <dbReference type="ChEBI" id="CHEBI:63528"/>
        <dbReference type="ChEBI" id="CHEBI:456216"/>
        <dbReference type="EC" id="2.7.4.9"/>
    </reaction>
</comment>
<evidence type="ECO:0000313" key="14">
    <source>
        <dbReference type="EMBL" id="AOV16964.1"/>
    </source>
</evidence>
<dbReference type="Proteomes" id="UP000095342">
    <property type="component" value="Chromosome"/>
</dbReference>
<reference evidence="14 15" key="1">
    <citation type="submission" date="2016-09" db="EMBL/GenBank/DDBJ databases">
        <title>Acidihalobacter prosperus V6 (DSM14174).</title>
        <authorList>
            <person name="Khaleque H.N."/>
            <person name="Ramsay J.P."/>
            <person name="Murphy R.J.T."/>
            <person name="Kaksonen A.H."/>
            <person name="Boxall N.J."/>
            <person name="Watkin E.L.J."/>
        </authorList>
    </citation>
    <scope>NUCLEOTIDE SEQUENCE [LARGE SCALE GENOMIC DNA]</scope>
    <source>
        <strain evidence="14 15">V6</strain>
    </source>
</reference>
<dbReference type="PANTHER" id="PTHR10344">
    <property type="entry name" value="THYMIDYLATE KINASE"/>
    <property type="match status" value="1"/>
</dbReference>
<evidence type="ECO:0000256" key="3">
    <source>
        <dbReference type="ARBA" id="ARBA00017144"/>
    </source>
</evidence>
<gene>
    <name evidence="12" type="primary">tmk</name>
    <name evidence="14" type="ORF">BJI67_07695</name>
</gene>
<dbReference type="CDD" id="cd01672">
    <property type="entry name" value="TMPK"/>
    <property type="match status" value="1"/>
</dbReference>
<evidence type="ECO:0000256" key="8">
    <source>
        <dbReference type="ARBA" id="ARBA00022840"/>
    </source>
</evidence>
<keyword evidence="5 12" id="KW-0545">Nucleotide biosynthesis</keyword>
<evidence type="ECO:0000256" key="6">
    <source>
        <dbReference type="ARBA" id="ARBA00022741"/>
    </source>
</evidence>
<dbReference type="AlphaFoldDB" id="A0A1D8K7M1"/>
<feature type="domain" description="Thymidylate kinase-like" evidence="13">
    <location>
        <begin position="8"/>
        <end position="198"/>
    </location>
</feature>
<evidence type="ECO:0000256" key="4">
    <source>
        <dbReference type="ARBA" id="ARBA00022679"/>
    </source>
</evidence>
<evidence type="ECO:0000256" key="12">
    <source>
        <dbReference type="HAMAP-Rule" id="MF_00165"/>
    </source>
</evidence>
<proteinExistence type="inferred from homology"/>
<dbReference type="Pfam" id="PF02223">
    <property type="entry name" value="Thymidylate_kin"/>
    <property type="match status" value="1"/>
</dbReference>
<evidence type="ECO:0000256" key="7">
    <source>
        <dbReference type="ARBA" id="ARBA00022777"/>
    </source>
</evidence>
<dbReference type="RefSeq" id="WP_070072544.1">
    <property type="nucleotide sequence ID" value="NZ_CP017448.1"/>
</dbReference>
<dbReference type="InterPro" id="IPR039430">
    <property type="entry name" value="Thymidylate_kin-like_dom"/>
</dbReference>
<dbReference type="GO" id="GO:0006227">
    <property type="term" value="P:dUDP biosynthetic process"/>
    <property type="evidence" value="ECO:0007669"/>
    <property type="project" value="TreeGrafter"/>
</dbReference>
<evidence type="ECO:0000256" key="2">
    <source>
        <dbReference type="ARBA" id="ARBA00012980"/>
    </source>
</evidence>
<dbReference type="FunFam" id="3.40.50.300:FF:000225">
    <property type="entry name" value="Thymidylate kinase"/>
    <property type="match status" value="1"/>
</dbReference>
<dbReference type="GO" id="GO:0005829">
    <property type="term" value="C:cytosol"/>
    <property type="evidence" value="ECO:0007669"/>
    <property type="project" value="TreeGrafter"/>
</dbReference>
<dbReference type="EMBL" id="CP017448">
    <property type="protein sequence ID" value="AOV16964.1"/>
    <property type="molecule type" value="Genomic_DNA"/>
</dbReference>
<dbReference type="InterPro" id="IPR018094">
    <property type="entry name" value="Thymidylate_kinase"/>
</dbReference>
<sequence length="215" mass="24573">MRGRFITLEGGEGVGKSTQMDAVRAWLESRGHRVLTTREPGGTPLSEHIRDLLKGWDGEDMDSDTELLLVFAARNEHLAKRIRPALERGEWVLCDRFTDATYAYQGSGRGIPPARIETLEQWVQGTLRPDLTLLLDVPVALGFERVSGRGEGHDRFEREQRDFFERVRSTYLARATNDPERFRVIDASPLPEQVSEAIRAVLDERHAVWAREHRK</sequence>